<keyword evidence="7" id="KW-1185">Reference proteome</keyword>
<dbReference type="Proteomes" id="UP000663854">
    <property type="component" value="Unassembled WGS sequence"/>
</dbReference>
<evidence type="ECO:0000256" key="1">
    <source>
        <dbReference type="SAM" id="Phobius"/>
    </source>
</evidence>
<dbReference type="EMBL" id="CAJNOH010005214">
    <property type="protein sequence ID" value="CAF1392126.1"/>
    <property type="molecule type" value="Genomic_DNA"/>
</dbReference>
<evidence type="ECO:0000313" key="5">
    <source>
        <dbReference type="EMBL" id="CAF4055647.1"/>
    </source>
</evidence>
<dbReference type="EMBL" id="CAJOBD010006237">
    <property type="protein sequence ID" value="CAF4055647.1"/>
    <property type="molecule type" value="Genomic_DNA"/>
</dbReference>
<comment type="caution">
    <text evidence="2">The sequence shown here is derived from an EMBL/GenBank/DDBJ whole genome shotgun (WGS) entry which is preliminary data.</text>
</comment>
<dbReference type="EMBL" id="CAJNOT010002389">
    <property type="protein sequence ID" value="CAF1311871.1"/>
    <property type="molecule type" value="Genomic_DNA"/>
</dbReference>
<organism evidence="2 6">
    <name type="scientific">Rotaria sordida</name>
    <dbReference type="NCBI Taxonomy" id="392033"/>
    <lineage>
        <taxon>Eukaryota</taxon>
        <taxon>Metazoa</taxon>
        <taxon>Spiralia</taxon>
        <taxon>Gnathifera</taxon>
        <taxon>Rotifera</taxon>
        <taxon>Eurotatoria</taxon>
        <taxon>Bdelloidea</taxon>
        <taxon>Philodinida</taxon>
        <taxon>Philodinidae</taxon>
        <taxon>Rotaria</taxon>
    </lineage>
</organism>
<keyword evidence="1" id="KW-1133">Transmembrane helix</keyword>
<name>A0A815EX18_9BILA</name>
<accession>A0A815EX18</accession>
<evidence type="ECO:0000313" key="7">
    <source>
        <dbReference type="Proteomes" id="UP000663870"/>
    </source>
</evidence>
<reference evidence="2" key="1">
    <citation type="submission" date="2021-02" db="EMBL/GenBank/DDBJ databases">
        <authorList>
            <person name="Nowell W R."/>
        </authorList>
    </citation>
    <scope>NUCLEOTIDE SEQUENCE</scope>
</reference>
<evidence type="ECO:0000313" key="3">
    <source>
        <dbReference type="EMBL" id="CAF1392126.1"/>
    </source>
</evidence>
<feature type="transmembrane region" description="Helical" evidence="1">
    <location>
        <begin position="25"/>
        <end position="49"/>
    </location>
</feature>
<dbReference type="Proteomes" id="UP000663836">
    <property type="component" value="Unassembled WGS sequence"/>
</dbReference>
<keyword evidence="1" id="KW-0812">Transmembrane</keyword>
<keyword evidence="1" id="KW-0472">Membrane</keyword>
<evidence type="ECO:0000313" key="6">
    <source>
        <dbReference type="Proteomes" id="UP000663864"/>
    </source>
</evidence>
<dbReference type="EMBL" id="CAJNOL010002581">
    <property type="protein sequence ID" value="CAF1513549.1"/>
    <property type="molecule type" value="Genomic_DNA"/>
</dbReference>
<evidence type="ECO:0000313" key="2">
    <source>
        <dbReference type="EMBL" id="CAF1311871.1"/>
    </source>
</evidence>
<proteinExistence type="predicted"/>
<dbReference type="Proteomes" id="UP000663870">
    <property type="component" value="Unassembled WGS sequence"/>
</dbReference>
<dbReference type="Proteomes" id="UP000663864">
    <property type="component" value="Unassembled WGS sequence"/>
</dbReference>
<protein>
    <submittedName>
        <fullName evidence="2">Uncharacterized protein</fullName>
    </submittedName>
</protein>
<dbReference type="AlphaFoldDB" id="A0A815EX18"/>
<sequence>MLSMQPFDGNETIIKSNTCHISKKLFWLISFLVVAIVLVLTSLTIYFGVRSQEETVVDYETSSISTSIHHQNEITSSIELTTVQDRPLPVERIPFNLKPELYQWTVTPDLMTETFKDKHMFPYG</sequence>
<evidence type="ECO:0000313" key="4">
    <source>
        <dbReference type="EMBL" id="CAF1513549.1"/>
    </source>
</evidence>
<gene>
    <name evidence="5" type="ORF">JBS370_LOCUS29293</name>
    <name evidence="4" type="ORF">JXQ802_LOCUS41135</name>
    <name evidence="3" type="ORF">PYM288_LOCUS34388</name>
    <name evidence="2" type="ORF">ZHD862_LOCUS28533</name>
</gene>